<dbReference type="Pfam" id="PF02517">
    <property type="entry name" value="Rce1-like"/>
    <property type="match status" value="1"/>
</dbReference>
<evidence type="ECO:0000313" key="3">
    <source>
        <dbReference type="EMBL" id="QIB69686.1"/>
    </source>
</evidence>
<dbReference type="AlphaFoldDB" id="A0A858BZZ9"/>
<accession>A0A858BZZ9</accession>
<feature type="transmembrane region" description="Helical" evidence="1">
    <location>
        <begin position="231"/>
        <end position="248"/>
    </location>
</feature>
<proteinExistence type="predicted"/>
<feature type="transmembrane region" description="Helical" evidence="1">
    <location>
        <begin position="77"/>
        <end position="101"/>
    </location>
</feature>
<keyword evidence="1" id="KW-1133">Transmembrane helix</keyword>
<dbReference type="InterPro" id="IPR003675">
    <property type="entry name" value="Rce1/LyrA-like_dom"/>
</dbReference>
<keyword evidence="4" id="KW-1185">Reference proteome</keyword>
<dbReference type="Proteomes" id="UP000466848">
    <property type="component" value="Chromosome"/>
</dbReference>
<keyword evidence="1" id="KW-0812">Transmembrane</keyword>
<feature type="transmembrane region" description="Helical" evidence="1">
    <location>
        <begin position="254"/>
        <end position="272"/>
    </location>
</feature>
<dbReference type="GO" id="GO:0006508">
    <property type="term" value="P:proteolysis"/>
    <property type="evidence" value="ECO:0007669"/>
    <property type="project" value="UniProtKB-KW"/>
</dbReference>
<feature type="transmembrane region" description="Helical" evidence="1">
    <location>
        <begin position="121"/>
        <end position="139"/>
    </location>
</feature>
<reference evidence="3 4" key="1">
    <citation type="submission" date="2020-02" db="EMBL/GenBank/DDBJ databases">
        <authorList>
            <person name="Kim Y.B."/>
            <person name="Roh S.W."/>
        </authorList>
    </citation>
    <scope>NUCLEOTIDE SEQUENCE [LARGE SCALE GENOMIC DNA]</scope>
    <source>
        <strain evidence="3 4">DSM 103574</strain>
    </source>
</reference>
<evidence type="ECO:0000313" key="4">
    <source>
        <dbReference type="Proteomes" id="UP000466848"/>
    </source>
</evidence>
<dbReference type="RefSeq" id="WP_163066926.1">
    <property type="nucleotide sequence ID" value="NZ_CP048649.1"/>
</dbReference>
<keyword evidence="3" id="KW-0482">Metalloprotease</keyword>
<dbReference type="GO" id="GO:0008237">
    <property type="term" value="F:metallopeptidase activity"/>
    <property type="evidence" value="ECO:0007669"/>
    <property type="project" value="UniProtKB-KW"/>
</dbReference>
<evidence type="ECO:0000256" key="1">
    <source>
        <dbReference type="SAM" id="Phobius"/>
    </source>
</evidence>
<dbReference type="EMBL" id="CP048649">
    <property type="protein sequence ID" value="QIB69686.1"/>
    <property type="molecule type" value="Genomic_DNA"/>
</dbReference>
<name>A0A858BZZ9_9FIRM</name>
<feature type="transmembrane region" description="Helical" evidence="1">
    <location>
        <begin position="199"/>
        <end position="219"/>
    </location>
</feature>
<keyword evidence="3" id="KW-0378">Hydrolase</keyword>
<dbReference type="PANTHER" id="PTHR39430">
    <property type="entry name" value="MEMBRANE-ASSOCIATED PROTEASE-RELATED"/>
    <property type="match status" value="1"/>
</dbReference>
<feature type="transmembrane region" description="Helical" evidence="1">
    <location>
        <begin position="160"/>
        <end position="179"/>
    </location>
</feature>
<organism evidence="3 4">
    <name type="scientific">Aminipila butyrica</name>
    <dbReference type="NCBI Taxonomy" id="433296"/>
    <lineage>
        <taxon>Bacteria</taxon>
        <taxon>Bacillati</taxon>
        <taxon>Bacillota</taxon>
        <taxon>Clostridia</taxon>
        <taxon>Peptostreptococcales</taxon>
        <taxon>Anaerovoracaceae</taxon>
        <taxon>Aminipila</taxon>
    </lineage>
</organism>
<gene>
    <name evidence="3" type="ORF">Ami103574_10290</name>
</gene>
<feature type="transmembrane region" description="Helical" evidence="1">
    <location>
        <begin position="37"/>
        <end position="56"/>
    </location>
</feature>
<feature type="transmembrane region" description="Helical" evidence="1">
    <location>
        <begin position="12"/>
        <end position="31"/>
    </location>
</feature>
<dbReference type="GO" id="GO:0004175">
    <property type="term" value="F:endopeptidase activity"/>
    <property type="evidence" value="ECO:0007669"/>
    <property type="project" value="UniProtKB-ARBA"/>
</dbReference>
<keyword evidence="1" id="KW-0472">Membrane</keyword>
<dbReference type="KEGG" id="abut:Ami103574_10290"/>
<dbReference type="PANTHER" id="PTHR39430:SF1">
    <property type="entry name" value="PROTEASE"/>
    <property type="match status" value="1"/>
</dbReference>
<feature type="domain" description="CAAX prenyl protease 2/Lysostaphin resistance protein A-like" evidence="2">
    <location>
        <begin position="129"/>
        <end position="236"/>
    </location>
</feature>
<protein>
    <submittedName>
        <fullName evidence="3">CPBP family intramembrane metalloprotease</fullName>
    </submittedName>
</protein>
<evidence type="ECO:0000259" key="2">
    <source>
        <dbReference type="Pfam" id="PF02517"/>
    </source>
</evidence>
<sequence length="284" mass="31982">MIENRRLNPMKAIMIIYVICALFRIIEYMGLRTDQSFFGEAFVHKLAGIAVLFWAMRYFSLRPADIGFSGKSVLRNIFYGLMLGCFVFGMAYAVEYLLQFSKGNQPTLQLYVTSYAVGGNIGQQAGLMFFAFCIIGNIINVMMEEGVFRGLFIKLLETKYAFLKAVLLSSVLFGFWHVIAPVRNLLDGQISPMGAVMSILMLIVTTGITGAKFCLLTKITGSLWMPMADHFFNNTVINLLHVVTLSGVDEWQVLRISIAQTASFVIVLIMYWRSGAHHKQTFRV</sequence>
<dbReference type="GO" id="GO:0080120">
    <property type="term" value="P:CAAX-box protein maturation"/>
    <property type="evidence" value="ECO:0007669"/>
    <property type="project" value="UniProtKB-ARBA"/>
</dbReference>
<keyword evidence="3" id="KW-0645">Protease</keyword>